<dbReference type="EMBL" id="MFTC01000007">
    <property type="protein sequence ID" value="OGI52784.1"/>
    <property type="molecule type" value="Genomic_DNA"/>
</dbReference>
<evidence type="ECO:0000313" key="2">
    <source>
        <dbReference type="Proteomes" id="UP000179037"/>
    </source>
</evidence>
<comment type="caution">
    <text evidence="1">The sequence shown here is derived from an EMBL/GenBank/DDBJ whole genome shotgun (WGS) entry which is preliminary data.</text>
</comment>
<dbReference type="STRING" id="1817768.A3A87_02570"/>
<proteinExistence type="predicted"/>
<reference evidence="1 2" key="1">
    <citation type="journal article" date="2016" name="Nat. Commun.">
        <title>Thousands of microbial genomes shed light on interconnected biogeochemical processes in an aquifer system.</title>
        <authorList>
            <person name="Anantharaman K."/>
            <person name="Brown C.T."/>
            <person name="Hug L.A."/>
            <person name="Sharon I."/>
            <person name="Castelle C.J."/>
            <person name="Probst A.J."/>
            <person name="Thomas B.C."/>
            <person name="Singh A."/>
            <person name="Wilkins M.J."/>
            <person name="Karaoz U."/>
            <person name="Brodie E.L."/>
            <person name="Williams K.H."/>
            <person name="Hubbard S.S."/>
            <person name="Banfield J.F."/>
        </authorList>
    </citation>
    <scope>NUCLEOTIDE SEQUENCE [LARGE SCALE GENOMIC DNA]</scope>
</reference>
<dbReference type="AlphaFoldDB" id="A0A1F6U603"/>
<name>A0A1F6U603_9PROT</name>
<gene>
    <name evidence="1" type="ORF">A3A87_02570</name>
</gene>
<dbReference type="Proteomes" id="UP000179037">
    <property type="component" value="Unassembled WGS sequence"/>
</dbReference>
<sequence>MISKAKGNSSDMDKVLKELRNIKNLLMLSALRAGATSDEVNYATGMGAANIRAMFPVKRGRKNKG</sequence>
<organism evidence="1 2">
    <name type="scientific">Candidatus Muproteobacteria bacterium RIFCSPLOWO2_01_FULL_60_18</name>
    <dbReference type="NCBI Taxonomy" id="1817768"/>
    <lineage>
        <taxon>Bacteria</taxon>
        <taxon>Pseudomonadati</taxon>
        <taxon>Pseudomonadota</taxon>
        <taxon>Candidatus Muproteobacteria</taxon>
    </lineage>
</organism>
<protein>
    <submittedName>
        <fullName evidence="1">Uncharacterized protein</fullName>
    </submittedName>
</protein>
<evidence type="ECO:0000313" key="1">
    <source>
        <dbReference type="EMBL" id="OGI52784.1"/>
    </source>
</evidence>
<accession>A0A1F6U603</accession>